<dbReference type="AlphaFoldDB" id="X1N794"/>
<reference evidence="1" key="1">
    <citation type="journal article" date="2014" name="Front. Microbiol.">
        <title>High frequency of phylogenetically diverse reductive dehalogenase-homologous genes in deep subseafloor sedimentary metagenomes.</title>
        <authorList>
            <person name="Kawai M."/>
            <person name="Futagami T."/>
            <person name="Toyoda A."/>
            <person name="Takaki Y."/>
            <person name="Nishi S."/>
            <person name="Hori S."/>
            <person name="Arai W."/>
            <person name="Tsubouchi T."/>
            <person name="Morono Y."/>
            <person name="Uchiyama I."/>
            <person name="Ito T."/>
            <person name="Fujiyama A."/>
            <person name="Inagaki F."/>
            <person name="Takami H."/>
        </authorList>
    </citation>
    <scope>NUCLEOTIDE SEQUENCE</scope>
    <source>
        <strain evidence="1">Expedition CK06-06</strain>
    </source>
</reference>
<evidence type="ECO:0008006" key="2">
    <source>
        <dbReference type="Google" id="ProtNLM"/>
    </source>
</evidence>
<dbReference type="EMBL" id="BARV01015034">
    <property type="protein sequence ID" value="GAI26096.1"/>
    <property type="molecule type" value="Genomic_DNA"/>
</dbReference>
<protein>
    <recommendedName>
        <fullName evidence="2">Transposase IS4-like domain-containing protein</fullName>
    </recommendedName>
</protein>
<name>X1N794_9ZZZZ</name>
<comment type="caution">
    <text evidence="1">The sequence shown here is derived from an EMBL/GenBank/DDBJ whole genome shotgun (WGS) entry which is preliminary data.</text>
</comment>
<feature type="non-terminal residue" evidence="1">
    <location>
        <position position="210"/>
    </location>
</feature>
<organism evidence="1">
    <name type="scientific">marine sediment metagenome</name>
    <dbReference type="NCBI Taxonomy" id="412755"/>
    <lineage>
        <taxon>unclassified sequences</taxon>
        <taxon>metagenomes</taxon>
        <taxon>ecological metagenomes</taxon>
    </lineage>
</organism>
<proteinExistence type="predicted"/>
<gene>
    <name evidence="1" type="ORF">S06H3_26055</name>
</gene>
<accession>X1N794</accession>
<sequence>MPMFVKITKSGNHKYCQMVSSHREGGKIKHTVLFNLGRLDSIEGNPSFQNLAFRLLEISKAKSVTNLDDISEAEISNWGYIVYKRIWEQFGLDSILAKIKKKGKTQFDLSKSSFLMVANHLLAPKSKLATYAGQDRYTSLFPVELNELYRSLDILAKHKEHLEEEMYLVNRNLFNMEVDIVFYDVTTFSFSSVRADTLKDFGFSKIQARE</sequence>
<evidence type="ECO:0000313" key="1">
    <source>
        <dbReference type="EMBL" id="GAI26096.1"/>
    </source>
</evidence>